<feature type="non-terminal residue" evidence="1">
    <location>
        <position position="1"/>
    </location>
</feature>
<reference evidence="1 2" key="1">
    <citation type="submission" date="2019-08" db="EMBL/GenBank/DDBJ databases">
        <title>A chromosome-level genome assembly, high-density linkage maps, and genome scans reveal the genomic architecture of hybrid incompatibilities underlying speciation via character displacement in darters (Percidae: Etheostominae).</title>
        <authorList>
            <person name="Moran R.L."/>
            <person name="Catchen J.M."/>
            <person name="Fuller R.C."/>
        </authorList>
    </citation>
    <scope>NUCLEOTIDE SEQUENCE [LARGE SCALE GENOMIC DNA]</scope>
    <source>
        <strain evidence="1">EspeVRDwgs_2016</strain>
        <tissue evidence="1">Muscle</tissue>
    </source>
</reference>
<organism evidence="1 2">
    <name type="scientific">Etheostoma spectabile</name>
    <name type="common">orangethroat darter</name>
    <dbReference type="NCBI Taxonomy" id="54343"/>
    <lineage>
        <taxon>Eukaryota</taxon>
        <taxon>Metazoa</taxon>
        <taxon>Chordata</taxon>
        <taxon>Craniata</taxon>
        <taxon>Vertebrata</taxon>
        <taxon>Euteleostomi</taxon>
        <taxon>Actinopterygii</taxon>
        <taxon>Neopterygii</taxon>
        <taxon>Teleostei</taxon>
        <taxon>Neoteleostei</taxon>
        <taxon>Acanthomorphata</taxon>
        <taxon>Eupercaria</taxon>
        <taxon>Perciformes</taxon>
        <taxon>Percoidei</taxon>
        <taxon>Percidae</taxon>
        <taxon>Etheostomatinae</taxon>
        <taxon>Etheostoma</taxon>
    </lineage>
</organism>
<dbReference type="AlphaFoldDB" id="A0A5J5D6H1"/>
<sequence length="193" mass="21151">CFVRLKLLLGGPTVSSDPWWSCDYRRSQHVTLYQPPISALSPAAWSKKHPVYRVQELETQLVSLTSTYITGPHWTAAEEELNTDFQTFSGPGRRSRRVRSVQLLTPTDSQCDVASEGSASPGEHPARQAAASLTLPTHISVNCHVWEDVLYACAVYSVAPVGPHLATPEVGNTEAKMVSDNVGRSLLCLCDLF</sequence>
<gene>
    <name evidence="1" type="ORF">FQN60_009905</name>
</gene>
<evidence type="ECO:0000313" key="2">
    <source>
        <dbReference type="Proteomes" id="UP000327493"/>
    </source>
</evidence>
<evidence type="ECO:0000313" key="1">
    <source>
        <dbReference type="EMBL" id="KAA8588560.1"/>
    </source>
</evidence>
<comment type="caution">
    <text evidence="1">The sequence shown here is derived from an EMBL/GenBank/DDBJ whole genome shotgun (WGS) entry which is preliminary data.</text>
</comment>
<name>A0A5J5D6H1_9PERO</name>
<keyword evidence="2" id="KW-1185">Reference proteome</keyword>
<dbReference type="EMBL" id="VOFY01000010">
    <property type="protein sequence ID" value="KAA8588560.1"/>
    <property type="molecule type" value="Genomic_DNA"/>
</dbReference>
<proteinExistence type="predicted"/>
<dbReference type="Proteomes" id="UP000327493">
    <property type="component" value="Chromosome 10"/>
</dbReference>
<protein>
    <submittedName>
        <fullName evidence="1">Uncharacterized protein</fullName>
    </submittedName>
</protein>
<accession>A0A5J5D6H1</accession>